<evidence type="ECO:0000256" key="3">
    <source>
        <dbReference type="ARBA" id="ARBA00022679"/>
    </source>
</evidence>
<feature type="transmembrane region" description="Helical" evidence="7">
    <location>
        <begin position="131"/>
        <end position="153"/>
    </location>
</feature>
<gene>
    <name evidence="8" type="ORF">MNBD_UNCLBAC01-737</name>
</gene>
<feature type="transmembrane region" description="Helical" evidence="7">
    <location>
        <begin position="77"/>
        <end position="95"/>
    </location>
</feature>
<dbReference type="InterPro" id="IPR018480">
    <property type="entry name" value="PNAcMuramoyl-5peptid_Trfase_CS"/>
</dbReference>
<sequence length="244" mass="27090">FGQVAASAIIMSTGLIVSFMPDTWWGQIIAVIITLIWILGIINATNFIDGIDGLATGFTIIAAIFFLIITLHLEQFYVALMAAILVGSCLGFLLFNFKPAKIYLGDGGSTFLGFMLASFALYGEWSFRGPVIALGIPVLILGVLIFDMIYITISRIRNGHVHNFHEWLDYTGKDHFHHRLMNLGFKEEHAVIFIYIIAIILGLSALIVEHARVSYPVVVLMVQAILIFVIISILMLMGRKLSKD</sequence>
<comment type="subcellular location">
    <subcellularLocation>
        <location evidence="1">Cell membrane</location>
        <topology evidence="1">Multi-pass membrane protein</topology>
    </subcellularLocation>
</comment>
<keyword evidence="5 7" id="KW-1133">Transmembrane helix</keyword>
<proteinExistence type="predicted"/>
<dbReference type="EC" id="2.7.8.33" evidence="8"/>
<feature type="transmembrane region" description="Helical" evidence="7">
    <location>
        <begin position="102"/>
        <end position="125"/>
    </location>
</feature>
<reference evidence="8" key="1">
    <citation type="submission" date="2018-06" db="EMBL/GenBank/DDBJ databases">
        <authorList>
            <person name="Zhirakovskaya E."/>
        </authorList>
    </citation>
    <scope>NUCLEOTIDE SEQUENCE</scope>
</reference>
<dbReference type="PANTHER" id="PTHR22926">
    <property type="entry name" value="PHOSPHO-N-ACETYLMURAMOYL-PENTAPEPTIDE-TRANSFERASE"/>
    <property type="match status" value="1"/>
</dbReference>
<dbReference type="Pfam" id="PF00953">
    <property type="entry name" value="Glycos_transf_4"/>
    <property type="match status" value="1"/>
</dbReference>
<protein>
    <submittedName>
        <fullName evidence="8">Undecaprenyl-phosphate alpha-N-acetylglucosaminyl 1-phosphate transferase</fullName>
        <ecNumber evidence="8">2.7.8.33</ecNumber>
    </submittedName>
</protein>
<dbReference type="GO" id="GO:0071555">
    <property type="term" value="P:cell wall organization"/>
    <property type="evidence" value="ECO:0007669"/>
    <property type="project" value="TreeGrafter"/>
</dbReference>
<feature type="non-terminal residue" evidence="8">
    <location>
        <position position="1"/>
    </location>
</feature>
<name>A0A3B1DM51_9ZZZZ</name>
<keyword evidence="2" id="KW-1003">Cell membrane</keyword>
<dbReference type="GO" id="GO:0009103">
    <property type="term" value="P:lipopolysaccharide biosynthetic process"/>
    <property type="evidence" value="ECO:0007669"/>
    <property type="project" value="TreeGrafter"/>
</dbReference>
<evidence type="ECO:0000313" key="8">
    <source>
        <dbReference type="EMBL" id="VAX37873.1"/>
    </source>
</evidence>
<evidence type="ECO:0000256" key="6">
    <source>
        <dbReference type="ARBA" id="ARBA00023136"/>
    </source>
</evidence>
<dbReference type="InterPro" id="IPR000715">
    <property type="entry name" value="Glycosyl_transferase_4"/>
</dbReference>
<keyword evidence="4 7" id="KW-0812">Transmembrane</keyword>
<feature type="transmembrane region" description="Helical" evidence="7">
    <location>
        <begin position="189"/>
        <end position="208"/>
    </location>
</feature>
<feature type="transmembrane region" description="Helical" evidence="7">
    <location>
        <begin position="54"/>
        <end position="71"/>
    </location>
</feature>
<dbReference type="AlphaFoldDB" id="A0A3B1DM51"/>
<evidence type="ECO:0000256" key="4">
    <source>
        <dbReference type="ARBA" id="ARBA00022692"/>
    </source>
</evidence>
<dbReference type="EMBL" id="UOGJ01000140">
    <property type="protein sequence ID" value="VAX37873.1"/>
    <property type="molecule type" value="Genomic_DNA"/>
</dbReference>
<accession>A0A3B1DM51</accession>
<keyword evidence="6 7" id="KW-0472">Membrane</keyword>
<dbReference type="PROSITE" id="PS01348">
    <property type="entry name" value="MRAY_2"/>
    <property type="match status" value="1"/>
</dbReference>
<dbReference type="GO" id="GO:0036380">
    <property type="term" value="F:UDP-N-acetylglucosamine-undecaprenyl-phosphate N-acetylglucosaminephosphotransferase activity"/>
    <property type="evidence" value="ECO:0007669"/>
    <property type="project" value="UniProtKB-EC"/>
</dbReference>
<evidence type="ECO:0000256" key="1">
    <source>
        <dbReference type="ARBA" id="ARBA00004651"/>
    </source>
</evidence>
<dbReference type="GO" id="GO:0005886">
    <property type="term" value="C:plasma membrane"/>
    <property type="evidence" value="ECO:0007669"/>
    <property type="project" value="UniProtKB-SubCell"/>
</dbReference>
<feature type="transmembrane region" description="Helical" evidence="7">
    <location>
        <begin position="214"/>
        <end position="237"/>
    </location>
</feature>
<keyword evidence="3 8" id="KW-0808">Transferase</keyword>
<feature type="transmembrane region" description="Helical" evidence="7">
    <location>
        <begin position="24"/>
        <end position="42"/>
    </location>
</feature>
<dbReference type="GO" id="GO:0044038">
    <property type="term" value="P:cell wall macromolecule biosynthetic process"/>
    <property type="evidence" value="ECO:0007669"/>
    <property type="project" value="TreeGrafter"/>
</dbReference>
<organism evidence="8">
    <name type="scientific">hydrothermal vent metagenome</name>
    <dbReference type="NCBI Taxonomy" id="652676"/>
    <lineage>
        <taxon>unclassified sequences</taxon>
        <taxon>metagenomes</taxon>
        <taxon>ecological metagenomes</taxon>
    </lineage>
</organism>
<evidence type="ECO:0000256" key="7">
    <source>
        <dbReference type="SAM" id="Phobius"/>
    </source>
</evidence>
<evidence type="ECO:0000256" key="2">
    <source>
        <dbReference type="ARBA" id="ARBA00022475"/>
    </source>
</evidence>
<evidence type="ECO:0000256" key="5">
    <source>
        <dbReference type="ARBA" id="ARBA00022989"/>
    </source>
</evidence>
<dbReference type="PANTHER" id="PTHR22926:SF3">
    <property type="entry name" value="UNDECAPRENYL-PHOSPHATE ALPHA-N-ACETYLGLUCOSAMINYL 1-PHOSPHATE TRANSFERASE"/>
    <property type="match status" value="1"/>
</dbReference>
<dbReference type="CDD" id="cd06853">
    <property type="entry name" value="GT_WecA_like"/>
    <property type="match status" value="1"/>
</dbReference>